<dbReference type="InterPro" id="IPR005739">
    <property type="entry name" value="TopoI_arch"/>
</dbReference>
<dbReference type="GO" id="GO:0006265">
    <property type="term" value="P:DNA topological change"/>
    <property type="evidence" value="ECO:0007669"/>
    <property type="project" value="InterPro"/>
</dbReference>
<evidence type="ECO:0000313" key="11">
    <source>
        <dbReference type="EMBL" id="RIB35523.1"/>
    </source>
</evidence>
<feature type="domain" description="Toprim" evidence="9">
    <location>
        <begin position="1"/>
        <end position="137"/>
    </location>
</feature>
<dbReference type="InterPro" id="IPR013497">
    <property type="entry name" value="Topo_IA_cen"/>
</dbReference>
<dbReference type="Gene3D" id="2.70.20.10">
    <property type="entry name" value="Topoisomerase I, domain 3"/>
    <property type="match status" value="1"/>
</dbReference>
<dbReference type="Proteomes" id="UP000266622">
    <property type="component" value="Unassembled WGS sequence"/>
</dbReference>
<dbReference type="CDD" id="cd00186">
    <property type="entry name" value="TOP1Ac"/>
    <property type="match status" value="1"/>
</dbReference>
<gene>
    <name evidence="11" type="ORF">BXU00_00225</name>
</gene>
<dbReference type="PROSITE" id="PS52039">
    <property type="entry name" value="TOPO_IA_2"/>
    <property type="match status" value="1"/>
</dbReference>
<dbReference type="Gene3D" id="1.10.460.10">
    <property type="entry name" value="Topoisomerase I, domain 2"/>
    <property type="match status" value="1"/>
</dbReference>
<dbReference type="Gene3D" id="3.40.50.140">
    <property type="match status" value="1"/>
</dbReference>
<dbReference type="SMART" id="SM00493">
    <property type="entry name" value="TOPRIM"/>
    <property type="match status" value="1"/>
</dbReference>
<dbReference type="SMART" id="SM00436">
    <property type="entry name" value="TOP1Bc"/>
    <property type="match status" value="1"/>
</dbReference>
<evidence type="ECO:0000256" key="8">
    <source>
        <dbReference type="ARBA" id="ARBA00023235"/>
    </source>
</evidence>
<dbReference type="InterPro" id="IPR013825">
    <property type="entry name" value="Topo_IA_cen_sub2"/>
</dbReference>
<organism evidence="11 12">
    <name type="scientific">Candidatus Nanoclepta minutus</name>
    <dbReference type="NCBI Taxonomy" id="1940235"/>
    <lineage>
        <taxon>Archaea</taxon>
        <taxon>Nanobdellota</taxon>
        <taxon>Candidatus Nanoclepta</taxon>
    </lineage>
</organism>
<dbReference type="InterPro" id="IPR003601">
    <property type="entry name" value="Topo_IA_2"/>
</dbReference>
<keyword evidence="8 11" id="KW-0413">Isomerase</keyword>
<name>A0A397WR31_9ARCH</name>
<dbReference type="PANTHER" id="PTHR11390">
    <property type="entry name" value="PROKARYOTIC DNA TOPOISOMERASE"/>
    <property type="match status" value="1"/>
</dbReference>
<sequence length="585" mass="68480">MLIIAEKPSVARNISYFLSNGNYRRIKFSNGIYYYFLKLDGENIFVVPSIGHLYTISDMKRDFSYPTFNYKWVPSYYEDRIFIKKKYIEMFRQFSNEDKVVLATDYDIEGELIGYNIIRFALNRRDANRMIFSAITKKDILNSFYNQRDNIDYGMAIAGEVRHIVDWLYGINLSRILTRSLWHYTKDYILSIGRVQGPTLKIILEREKEIENYKPEEYYVLSAVILKDNLKIKAVYREKLKSRSEAEDIKKRIGKSVKVIDVKVEKLSEAPPHPYNLTNIQVDAYKLYKISPKSTLDILQSLYERGYVSYPRTSSERLPDTIDFRSIIENLGEISTYRRFSEALVSKRVLRPNNGKKEDVHPAIHPTGIIPSNLSKKEFLIYDLVVRRFFATFMDPAILERNIVLFSNGLEFDYKKCISKGWMVVYWNILSKVFLEINFKVGEVLNVEKVSINKKKTPPPPRYNQASLIKKMEEYNLGTKSTRAEVISILYNRNYIDGRSIRLTKLGEKVIDIFERYFPEILDINLTRKIEDKLELIMKNPDSSIKDEVIGEVIEIIKQISNGLDEKKIGKEIYDAIKLLNSNNT</sequence>
<dbReference type="GO" id="GO:0003917">
    <property type="term" value="F:DNA topoisomerase type I (single strand cut, ATP-independent) activity"/>
    <property type="evidence" value="ECO:0007669"/>
    <property type="project" value="UniProtKB-EC"/>
</dbReference>
<dbReference type="PRINTS" id="PR00417">
    <property type="entry name" value="PRTPISMRASEI"/>
</dbReference>
<evidence type="ECO:0000256" key="4">
    <source>
        <dbReference type="ARBA" id="ARBA00022723"/>
    </source>
</evidence>
<keyword evidence="6" id="KW-0799">Topoisomerase</keyword>
<evidence type="ECO:0000256" key="6">
    <source>
        <dbReference type="ARBA" id="ARBA00023029"/>
    </source>
</evidence>
<comment type="catalytic activity">
    <reaction evidence="1">
        <text>ATP-independent breakage of single-stranded DNA, followed by passage and rejoining.</text>
        <dbReference type="EC" id="5.6.2.1"/>
    </reaction>
</comment>
<evidence type="ECO:0000313" key="12">
    <source>
        <dbReference type="Proteomes" id="UP000266622"/>
    </source>
</evidence>
<dbReference type="InterPro" id="IPR013826">
    <property type="entry name" value="Topo_IA_cen_sub3"/>
</dbReference>
<dbReference type="InterPro" id="IPR003602">
    <property type="entry name" value="Topo_IA_DNA-bd_dom"/>
</dbReference>
<proteinExistence type="inferred from homology"/>
<evidence type="ECO:0000256" key="3">
    <source>
        <dbReference type="ARBA" id="ARBA00012891"/>
    </source>
</evidence>
<evidence type="ECO:0000259" key="9">
    <source>
        <dbReference type="PROSITE" id="PS50880"/>
    </source>
</evidence>
<dbReference type="SMART" id="SM00437">
    <property type="entry name" value="TOP1Ac"/>
    <property type="match status" value="1"/>
</dbReference>
<dbReference type="PROSITE" id="PS00396">
    <property type="entry name" value="TOPO_IA_1"/>
    <property type="match status" value="1"/>
</dbReference>
<dbReference type="SUPFAM" id="SSF56712">
    <property type="entry name" value="Prokaryotic type I DNA topoisomerase"/>
    <property type="match status" value="1"/>
</dbReference>
<dbReference type="Pfam" id="PF01751">
    <property type="entry name" value="Toprim"/>
    <property type="match status" value="1"/>
</dbReference>
<protein>
    <recommendedName>
        <fullName evidence="3">DNA topoisomerase</fullName>
        <ecNumber evidence="3">5.6.2.1</ecNumber>
    </recommendedName>
</protein>
<evidence type="ECO:0000256" key="1">
    <source>
        <dbReference type="ARBA" id="ARBA00000213"/>
    </source>
</evidence>
<dbReference type="EMBL" id="MWMI01000001">
    <property type="protein sequence ID" value="RIB35523.1"/>
    <property type="molecule type" value="Genomic_DNA"/>
</dbReference>
<accession>A0A397WR31</accession>
<keyword evidence="7" id="KW-0238">DNA-binding</keyword>
<dbReference type="GO" id="GO:0003677">
    <property type="term" value="F:DNA binding"/>
    <property type="evidence" value="ECO:0007669"/>
    <property type="project" value="UniProtKB-KW"/>
</dbReference>
<evidence type="ECO:0000256" key="5">
    <source>
        <dbReference type="ARBA" id="ARBA00022833"/>
    </source>
</evidence>
<dbReference type="PROSITE" id="PS50880">
    <property type="entry name" value="TOPRIM"/>
    <property type="match status" value="1"/>
</dbReference>
<dbReference type="InterPro" id="IPR013824">
    <property type="entry name" value="Topo_IA_cen_sub1"/>
</dbReference>
<dbReference type="InterPro" id="IPR006171">
    <property type="entry name" value="TOPRIM_dom"/>
</dbReference>
<reference evidence="11 12" key="1">
    <citation type="journal article" date="2018" name="Syst. Appl. Microbiol.">
        <title>A new symbiotic nanoarchaeote (Candidatus Nanoclepta minutus) and its host (Zestosphaera tikiterensis gen. nov., sp. nov.) from a New Zealand hot spring.</title>
        <authorList>
            <person name="St John E."/>
            <person name="Liu Y."/>
            <person name="Podar M."/>
            <person name="Stott M.B."/>
            <person name="Meneghin J."/>
            <person name="Chen Z."/>
            <person name="Lagutin K."/>
            <person name="Mitchell K."/>
            <person name="Reysenbach A.L."/>
        </authorList>
    </citation>
    <scope>NUCLEOTIDE SEQUENCE [LARGE SCALE GENOMIC DNA]</scope>
    <source>
        <strain evidence="11">NZ3</strain>
    </source>
</reference>
<dbReference type="PANTHER" id="PTHR11390:SF26">
    <property type="entry name" value="DNA TOPOISOMERASE 1"/>
    <property type="match status" value="1"/>
</dbReference>
<evidence type="ECO:0000256" key="7">
    <source>
        <dbReference type="ARBA" id="ARBA00023125"/>
    </source>
</evidence>
<dbReference type="Pfam" id="PF01131">
    <property type="entry name" value="Topoisom_bac"/>
    <property type="match status" value="1"/>
</dbReference>
<dbReference type="NCBIfam" id="TIGR01057">
    <property type="entry name" value="topA_arch"/>
    <property type="match status" value="1"/>
</dbReference>
<dbReference type="GO" id="GO:0046872">
    <property type="term" value="F:metal ion binding"/>
    <property type="evidence" value="ECO:0007669"/>
    <property type="project" value="UniProtKB-KW"/>
</dbReference>
<dbReference type="Gene3D" id="1.10.290.10">
    <property type="entry name" value="Topoisomerase I, domain 4"/>
    <property type="match status" value="1"/>
</dbReference>
<evidence type="ECO:0000259" key="10">
    <source>
        <dbReference type="PROSITE" id="PS52039"/>
    </source>
</evidence>
<dbReference type="AlphaFoldDB" id="A0A397WR31"/>
<dbReference type="InterPro" id="IPR023405">
    <property type="entry name" value="Topo_IA_core_domain"/>
</dbReference>
<keyword evidence="4" id="KW-0479">Metal-binding</keyword>
<feature type="domain" description="Topo IA-type catalytic" evidence="10">
    <location>
        <begin position="152"/>
        <end position="561"/>
    </location>
</feature>
<comment type="similarity">
    <text evidence="2">Belongs to the type IA topoisomerase family.</text>
</comment>
<dbReference type="GO" id="GO:0006281">
    <property type="term" value="P:DNA repair"/>
    <property type="evidence" value="ECO:0007669"/>
    <property type="project" value="TreeGrafter"/>
</dbReference>
<dbReference type="GO" id="GO:0006310">
    <property type="term" value="P:DNA recombination"/>
    <property type="evidence" value="ECO:0007669"/>
    <property type="project" value="TreeGrafter"/>
</dbReference>
<comment type="caution">
    <text evidence="11">The sequence shown here is derived from an EMBL/GenBank/DDBJ whole genome shotgun (WGS) entry which is preliminary data.</text>
</comment>
<dbReference type="InterPro" id="IPR023406">
    <property type="entry name" value="Topo_IA_AS"/>
</dbReference>
<dbReference type="InterPro" id="IPR000380">
    <property type="entry name" value="Topo_IA"/>
</dbReference>
<dbReference type="EC" id="5.6.2.1" evidence="3"/>
<keyword evidence="5" id="KW-0862">Zinc</keyword>
<evidence type="ECO:0000256" key="2">
    <source>
        <dbReference type="ARBA" id="ARBA00009446"/>
    </source>
</evidence>